<dbReference type="Pfam" id="PF23379">
    <property type="entry name" value="DUF7096"/>
    <property type="match status" value="1"/>
</dbReference>
<dbReference type="Pfam" id="PF23374">
    <property type="entry name" value="Fn3_arc"/>
    <property type="match status" value="1"/>
</dbReference>
<evidence type="ECO:0000313" key="4">
    <source>
        <dbReference type="EMBL" id="SNZ16134.1"/>
    </source>
</evidence>
<proteinExistence type="predicted"/>
<dbReference type="PROSITE" id="PS50194">
    <property type="entry name" value="FILAMIN_REPEAT"/>
    <property type="match status" value="1"/>
</dbReference>
<dbReference type="Proteomes" id="UP000219453">
    <property type="component" value="Unassembled WGS sequence"/>
</dbReference>
<dbReference type="AlphaFoldDB" id="A0A285P316"/>
<dbReference type="InterPro" id="IPR056397">
    <property type="entry name" value="Fn3_arc"/>
</dbReference>
<dbReference type="OrthoDB" id="201701at2157"/>
<protein>
    <submittedName>
        <fullName evidence="4">Uncharacterized protein</fullName>
    </submittedName>
</protein>
<dbReference type="RefSeq" id="WP_097009583.1">
    <property type="nucleotide sequence ID" value="NZ_OBEJ01000003.1"/>
</dbReference>
<dbReference type="InterPro" id="IPR017868">
    <property type="entry name" value="Filamin/ABP280_repeat-like"/>
</dbReference>
<feature type="domain" description="Fibronectin-III type-like" evidence="1">
    <location>
        <begin position="328"/>
        <end position="401"/>
    </location>
</feature>
<dbReference type="InterPro" id="IPR055520">
    <property type="entry name" value="DUF7094"/>
</dbReference>
<accession>A0A285P316</accession>
<evidence type="ECO:0000259" key="2">
    <source>
        <dbReference type="Pfam" id="PF23375"/>
    </source>
</evidence>
<evidence type="ECO:0000259" key="1">
    <source>
        <dbReference type="Pfam" id="PF23374"/>
    </source>
</evidence>
<sequence length="412" mass="43713">MTRLRAVVFAALLVLSLPAASVAGPAAPAVPDTGDATPTAEPRLDALTISSSGSGVSWVTVGGDTSTSYAGASAGIGSSLGDADAELRAAFAATRIENSYGAAASDAGRQRIINQSVDDIKATIGELHEREQAAAQRYARGEITGAEFLSTIGRIHAEATALETRVNTVTELASDERARDIRLNGQLARFQTPMRADIAAALEGDRGPVEDIRIASNGSNVVMDRIVGSEYRRESVQYDSYVNDGPIRFESLLDVTDGMDVSERGAELYPWIYSNSRNDNSHRWYNSLMWVRIEHDRGTLQTFLDGTTRDVVLEYHELDVSDLETSPTVSNTANGIKVAAHRVPDGGPVRVNVTTPDGAALDANVTIDDHTVAVGDDGTEWIPARSGPVSVTATVGGDSVTVENKTATVTVR</sequence>
<feature type="domain" description="DUF7094" evidence="2">
    <location>
        <begin position="213"/>
        <end position="323"/>
    </location>
</feature>
<evidence type="ECO:0000313" key="5">
    <source>
        <dbReference type="Proteomes" id="UP000219453"/>
    </source>
</evidence>
<dbReference type="InterPro" id="IPR055522">
    <property type="entry name" value="DUF7096"/>
</dbReference>
<name>A0A285P316_NATPI</name>
<feature type="domain" description="DUF7096" evidence="3">
    <location>
        <begin position="1"/>
        <end position="206"/>
    </location>
</feature>
<dbReference type="EMBL" id="OBEJ01000003">
    <property type="protein sequence ID" value="SNZ16134.1"/>
    <property type="molecule type" value="Genomic_DNA"/>
</dbReference>
<reference evidence="4 5" key="1">
    <citation type="submission" date="2017-09" db="EMBL/GenBank/DDBJ databases">
        <authorList>
            <person name="Ehlers B."/>
            <person name="Leendertz F.H."/>
        </authorList>
    </citation>
    <scope>NUCLEOTIDE SEQUENCE [LARGE SCALE GENOMIC DNA]</scope>
    <source>
        <strain evidence="4 5">DSM 27208</strain>
    </source>
</reference>
<evidence type="ECO:0000259" key="3">
    <source>
        <dbReference type="Pfam" id="PF23379"/>
    </source>
</evidence>
<gene>
    <name evidence="4" type="ORF">SAMN06269185_2704</name>
</gene>
<keyword evidence="5" id="KW-1185">Reference proteome</keyword>
<organism evidence="4 5">
    <name type="scientific">Natronoarchaeum philippinense</name>
    <dbReference type="NCBI Taxonomy" id="558529"/>
    <lineage>
        <taxon>Archaea</taxon>
        <taxon>Methanobacteriati</taxon>
        <taxon>Methanobacteriota</taxon>
        <taxon>Stenosarchaea group</taxon>
        <taxon>Halobacteria</taxon>
        <taxon>Halobacteriales</taxon>
        <taxon>Natronoarchaeaceae</taxon>
    </lineage>
</organism>
<dbReference type="Pfam" id="PF23375">
    <property type="entry name" value="DUF7094"/>
    <property type="match status" value="1"/>
</dbReference>